<dbReference type="Gene3D" id="3.20.20.70">
    <property type="entry name" value="Aldolase class I"/>
    <property type="match status" value="1"/>
</dbReference>
<dbReference type="AlphaFoldDB" id="B2A726"/>
<dbReference type="InterPro" id="IPR006218">
    <property type="entry name" value="DAHP1/KDSA"/>
</dbReference>
<gene>
    <name evidence="4" type="ordered locus">Nther_2050</name>
</gene>
<dbReference type="InterPro" id="IPR013785">
    <property type="entry name" value="Aldolase_TIM"/>
</dbReference>
<dbReference type="OrthoDB" id="9780456at2"/>
<dbReference type="InterPro" id="IPR006268">
    <property type="entry name" value="DAHP_syn_2"/>
</dbReference>
<dbReference type="eggNOG" id="COG2876">
    <property type="taxonomic scope" value="Bacteria"/>
</dbReference>
<feature type="domain" description="DAHP synthase ferredoxin-like" evidence="3">
    <location>
        <begin position="1"/>
        <end position="67"/>
    </location>
</feature>
<dbReference type="PANTHER" id="PTHR43018:SF2">
    <property type="entry name" value="PHOSPHO-2-DEHYDRO-3-DEOXYHEPTONATE ALDOLASE"/>
    <property type="match status" value="1"/>
</dbReference>
<dbReference type="GO" id="GO:0016832">
    <property type="term" value="F:aldehyde-lyase activity"/>
    <property type="evidence" value="ECO:0007669"/>
    <property type="project" value="InterPro"/>
</dbReference>
<evidence type="ECO:0000259" key="3">
    <source>
        <dbReference type="Pfam" id="PF18152"/>
    </source>
</evidence>
<accession>B2A726</accession>
<dbReference type="GO" id="GO:0016740">
    <property type="term" value="F:transferase activity"/>
    <property type="evidence" value="ECO:0007669"/>
    <property type="project" value="UniProtKB-KW"/>
</dbReference>
<feature type="domain" description="DAHP synthetase I/KDSA" evidence="2">
    <location>
        <begin position="105"/>
        <end position="344"/>
    </location>
</feature>
<dbReference type="NCBIfam" id="NF009239">
    <property type="entry name" value="PRK12595.1"/>
    <property type="match status" value="1"/>
</dbReference>
<protein>
    <submittedName>
        <fullName evidence="4">3-deoxy-D-arabinoheptulosonate-7-phosphate synthase</fullName>
    </submittedName>
</protein>
<dbReference type="SUPFAM" id="SSF51569">
    <property type="entry name" value="Aldolase"/>
    <property type="match status" value="1"/>
</dbReference>
<dbReference type="InterPro" id="IPR052899">
    <property type="entry name" value="Class-I_DAHP_synthase"/>
</dbReference>
<dbReference type="Pfam" id="PF18152">
    <property type="entry name" value="DAHP_snth_FXD"/>
    <property type="match status" value="1"/>
</dbReference>
<dbReference type="RefSeq" id="WP_012448474.1">
    <property type="nucleotide sequence ID" value="NC_010718.1"/>
</dbReference>
<dbReference type="Proteomes" id="UP000001683">
    <property type="component" value="Chromosome"/>
</dbReference>
<dbReference type="GO" id="GO:0009073">
    <property type="term" value="P:aromatic amino acid family biosynthetic process"/>
    <property type="evidence" value="ECO:0007669"/>
    <property type="project" value="InterPro"/>
</dbReference>
<evidence type="ECO:0000313" key="5">
    <source>
        <dbReference type="Proteomes" id="UP000001683"/>
    </source>
</evidence>
<organism evidence="4 5">
    <name type="scientific">Natranaerobius thermophilus (strain ATCC BAA-1301 / DSM 18059 / JW/NM-WN-LF)</name>
    <dbReference type="NCBI Taxonomy" id="457570"/>
    <lineage>
        <taxon>Bacteria</taxon>
        <taxon>Bacillati</taxon>
        <taxon>Bacillota</taxon>
        <taxon>Clostridia</taxon>
        <taxon>Natranaerobiales</taxon>
        <taxon>Natranaerobiaceae</taxon>
        <taxon>Natranaerobius</taxon>
    </lineage>
</organism>
<name>B2A726_NATTJ</name>
<dbReference type="HOGENOM" id="CLU_062599_0_0_9"/>
<dbReference type="InterPro" id="IPR041071">
    <property type="entry name" value="DAHP_snth_FXD"/>
</dbReference>
<keyword evidence="1" id="KW-0808">Transferase</keyword>
<proteinExistence type="predicted"/>
<dbReference type="PANTHER" id="PTHR43018">
    <property type="entry name" value="PHOSPHO-2-DEHYDRO-3-DEOXYHEPTONATE ALDOLASE"/>
    <property type="match status" value="1"/>
</dbReference>
<evidence type="ECO:0000259" key="2">
    <source>
        <dbReference type="Pfam" id="PF00793"/>
    </source>
</evidence>
<evidence type="ECO:0000313" key="4">
    <source>
        <dbReference type="EMBL" id="ACB85617.1"/>
    </source>
</evidence>
<dbReference type="NCBIfam" id="TIGR01361">
    <property type="entry name" value="DAHP_synth_Bsub"/>
    <property type="match status" value="1"/>
</dbReference>
<dbReference type="Pfam" id="PF00793">
    <property type="entry name" value="DAHP_synth_1"/>
    <property type="match status" value="1"/>
</dbReference>
<dbReference type="STRING" id="457570.Nther_2050"/>
<evidence type="ECO:0000256" key="1">
    <source>
        <dbReference type="ARBA" id="ARBA00022679"/>
    </source>
</evidence>
<sequence>MIIVMNRQTQEEKINKVINRLSELELECHISKGKNKIVIGVIGENKRHALEGLEALPYVEQIVPISKPFKLVSREFKEDDTQIAFGGKSSHVVKDSSLSGPVVGGNNFSLMAGPCAIENKENTLEIAQQVKQTGAQFLRGGAFKPRTSPYSFQGLGADGLKIMWEASQKTGLKIITEVMDPRQIELVSDYAHVLQIGARNMQNFELLKEAGNSNHPVLLKRGMSATIEEWLMAAEYILSKGNYKVMLCERGIRTFETATRNTLDLSAVALVKQLSHLPVIVDPSHGTGKWKLVPSMSKAALAAGADGLIIEVHSTPETALSDGSQSLTPANLEKLTNQLTELAPHFDKSFTIGSKTEEHI</sequence>
<dbReference type="EMBL" id="CP001034">
    <property type="protein sequence ID" value="ACB85617.1"/>
    <property type="molecule type" value="Genomic_DNA"/>
</dbReference>
<dbReference type="Gene3D" id="3.30.70.1140">
    <property type="entry name" value="Phospho-2-dehydro-3-deoxyheptonate aldolase, domain 1"/>
    <property type="match status" value="1"/>
</dbReference>
<dbReference type="NCBIfam" id="NF006421">
    <property type="entry name" value="PRK08673.1"/>
    <property type="match status" value="1"/>
</dbReference>
<dbReference type="FunCoup" id="B2A726">
    <property type="interactions" value="320"/>
</dbReference>
<dbReference type="InParanoid" id="B2A726"/>
<keyword evidence="5" id="KW-1185">Reference proteome</keyword>
<reference evidence="4 5" key="1">
    <citation type="submission" date="2008-04" db="EMBL/GenBank/DDBJ databases">
        <title>Complete sequence of chromosome of Natranaerobius thermophilus JW/NM-WN-LF.</title>
        <authorList>
            <consortium name="US DOE Joint Genome Institute"/>
            <person name="Copeland A."/>
            <person name="Lucas S."/>
            <person name="Lapidus A."/>
            <person name="Glavina del Rio T."/>
            <person name="Dalin E."/>
            <person name="Tice H."/>
            <person name="Bruce D."/>
            <person name="Goodwin L."/>
            <person name="Pitluck S."/>
            <person name="Chertkov O."/>
            <person name="Brettin T."/>
            <person name="Detter J.C."/>
            <person name="Han C."/>
            <person name="Kuske C.R."/>
            <person name="Schmutz J."/>
            <person name="Larimer F."/>
            <person name="Land M."/>
            <person name="Hauser L."/>
            <person name="Kyrpides N."/>
            <person name="Lykidis A."/>
            <person name="Mesbah N.M."/>
            <person name="Wiegel J."/>
        </authorList>
    </citation>
    <scope>NUCLEOTIDE SEQUENCE [LARGE SCALE GENOMIC DNA]</scope>
    <source>
        <strain evidence="5">ATCC BAA-1301 / DSM 18059 / JW/NM-WN-LF</strain>
    </source>
</reference>
<dbReference type="KEGG" id="nth:Nther_2050"/>
<reference evidence="4 5" key="2">
    <citation type="journal article" date="2011" name="J. Bacteriol.">
        <title>Complete genome sequence of the anaerobic, halophilic alkalithermophile Natranaerobius thermophilus JW/NM-WN-LF.</title>
        <authorList>
            <person name="Zhao B."/>
            <person name="Mesbah N.M."/>
            <person name="Dalin E."/>
            <person name="Goodwin L."/>
            <person name="Nolan M."/>
            <person name="Pitluck S."/>
            <person name="Chertkov O."/>
            <person name="Brettin T.S."/>
            <person name="Han J."/>
            <person name="Larimer F.W."/>
            <person name="Land M.L."/>
            <person name="Hauser L."/>
            <person name="Kyrpides N."/>
            <person name="Wiegel J."/>
        </authorList>
    </citation>
    <scope>NUCLEOTIDE SEQUENCE [LARGE SCALE GENOMIC DNA]</scope>
    <source>
        <strain evidence="5">ATCC BAA-1301 / DSM 18059 / JW/NM-WN-LF</strain>
    </source>
</reference>